<evidence type="ECO:0000256" key="2">
    <source>
        <dbReference type="ARBA" id="ARBA00023315"/>
    </source>
</evidence>
<keyword evidence="1" id="KW-0808">Transferase</keyword>
<dbReference type="SUPFAM" id="SSF55729">
    <property type="entry name" value="Acyl-CoA N-acyltransferases (Nat)"/>
    <property type="match status" value="1"/>
</dbReference>
<gene>
    <name evidence="4" type="ORF">A2763_01605</name>
</gene>
<comment type="caution">
    <text evidence="4">The sequence shown here is derived from an EMBL/GenBank/DDBJ whole genome shotgun (WGS) entry which is preliminary data.</text>
</comment>
<protein>
    <recommendedName>
        <fullName evidence="3">N-acetyltransferase domain-containing protein</fullName>
    </recommendedName>
</protein>
<dbReference type="Pfam" id="PF00583">
    <property type="entry name" value="Acetyltransf_1"/>
    <property type="match status" value="1"/>
</dbReference>
<dbReference type="AlphaFoldDB" id="A0A1F6CLC2"/>
<feature type="domain" description="N-acetyltransferase" evidence="3">
    <location>
        <begin position="4"/>
        <end position="159"/>
    </location>
</feature>
<evidence type="ECO:0000313" key="4">
    <source>
        <dbReference type="EMBL" id="OGG49868.1"/>
    </source>
</evidence>
<evidence type="ECO:0000256" key="1">
    <source>
        <dbReference type="ARBA" id="ARBA00022679"/>
    </source>
</evidence>
<dbReference type="Proteomes" id="UP000178370">
    <property type="component" value="Unassembled WGS sequence"/>
</dbReference>
<keyword evidence="2" id="KW-0012">Acyltransferase</keyword>
<dbReference type="STRING" id="1798482.A2763_01605"/>
<evidence type="ECO:0000313" key="5">
    <source>
        <dbReference type="Proteomes" id="UP000178370"/>
    </source>
</evidence>
<dbReference type="InterPro" id="IPR016181">
    <property type="entry name" value="Acyl_CoA_acyltransferase"/>
</dbReference>
<dbReference type="EMBL" id="MFKV01000025">
    <property type="protein sequence ID" value="OGG49868.1"/>
    <property type="molecule type" value="Genomic_DNA"/>
</dbReference>
<dbReference type="PROSITE" id="PS51186">
    <property type="entry name" value="GNAT"/>
    <property type="match status" value="1"/>
</dbReference>
<dbReference type="InterPro" id="IPR050832">
    <property type="entry name" value="Bact_Acetyltransf"/>
</dbReference>
<reference evidence="4 5" key="1">
    <citation type="journal article" date="2016" name="Nat. Commun.">
        <title>Thousands of microbial genomes shed light on interconnected biogeochemical processes in an aquifer system.</title>
        <authorList>
            <person name="Anantharaman K."/>
            <person name="Brown C.T."/>
            <person name="Hug L.A."/>
            <person name="Sharon I."/>
            <person name="Castelle C.J."/>
            <person name="Probst A.J."/>
            <person name="Thomas B.C."/>
            <person name="Singh A."/>
            <person name="Wilkins M.J."/>
            <person name="Karaoz U."/>
            <person name="Brodie E.L."/>
            <person name="Williams K.H."/>
            <person name="Hubbard S.S."/>
            <person name="Banfield J.F."/>
        </authorList>
    </citation>
    <scope>NUCLEOTIDE SEQUENCE [LARGE SCALE GENOMIC DNA]</scope>
</reference>
<sequence length="159" mass="18110">MNTIEIQLLIPEDDQDAVEFCRKIYSEMGFPEDTLGSSVAAIFSEPGDAFVTVKQDERIIGTGGFLRLSKGDALLKRFYLAKRMRGSGLAPRLFSDLVDKARAFGYSTLLLDVPSTNKRAIRFYEKEGMQEFFAVSPHPRWEGSSPERQKTDRYFRLKL</sequence>
<evidence type="ECO:0000259" key="3">
    <source>
        <dbReference type="PROSITE" id="PS51186"/>
    </source>
</evidence>
<proteinExistence type="predicted"/>
<dbReference type="InterPro" id="IPR000182">
    <property type="entry name" value="GNAT_dom"/>
</dbReference>
<dbReference type="PANTHER" id="PTHR43877:SF2">
    <property type="entry name" value="AMINOALKYLPHOSPHONATE N-ACETYLTRANSFERASE-RELATED"/>
    <property type="match status" value="1"/>
</dbReference>
<dbReference type="CDD" id="cd04301">
    <property type="entry name" value="NAT_SF"/>
    <property type="match status" value="1"/>
</dbReference>
<accession>A0A1F6CLC2</accession>
<organism evidence="4 5">
    <name type="scientific">Candidatus Kaiserbacteria bacterium RIFCSPHIGHO2_01_FULL_54_36</name>
    <dbReference type="NCBI Taxonomy" id="1798482"/>
    <lineage>
        <taxon>Bacteria</taxon>
        <taxon>Candidatus Kaiseribacteriota</taxon>
    </lineage>
</organism>
<name>A0A1F6CLC2_9BACT</name>
<dbReference type="Gene3D" id="3.40.630.30">
    <property type="match status" value="1"/>
</dbReference>
<dbReference type="GO" id="GO:0016747">
    <property type="term" value="F:acyltransferase activity, transferring groups other than amino-acyl groups"/>
    <property type="evidence" value="ECO:0007669"/>
    <property type="project" value="InterPro"/>
</dbReference>
<dbReference type="PANTHER" id="PTHR43877">
    <property type="entry name" value="AMINOALKYLPHOSPHONATE N-ACETYLTRANSFERASE-RELATED-RELATED"/>
    <property type="match status" value="1"/>
</dbReference>